<dbReference type="GO" id="GO:0000917">
    <property type="term" value="P:division septum assembly"/>
    <property type="evidence" value="ECO:0007669"/>
    <property type="project" value="UniProtKB-KW"/>
</dbReference>
<reference evidence="4" key="2">
    <citation type="journal article" date="2021" name="PeerJ">
        <title>Extensive microbial diversity within the chicken gut microbiome revealed by metagenomics and culture.</title>
        <authorList>
            <person name="Gilroy R."/>
            <person name="Ravi A."/>
            <person name="Getino M."/>
            <person name="Pursley I."/>
            <person name="Horton D.L."/>
            <person name="Alikhan N.F."/>
            <person name="Baker D."/>
            <person name="Gharbi K."/>
            <person name="Hall N."/>
            <person name="Watson M."/>
            <person name="Adriaenssens E.M."/>
            <person name="Foster-Nyarko E."/>
            <person name="Jarju S."/>
            <person name="Secka A."/>
            <person name="Antonio M."/>
            <person name="Oren A."/>
            <person name="Chaudhuri R.R."/>
            <person name="La Ragione R."/>
            <person name="Hildebrand F."/>
            <person name="Pallen M.J."/>
        </authorList>
    </citation>
    <scope>NUCLEOTIDE SEQUENCE</scope>
    <source>
        <strain evidence="4">ChiSjej1B19-7085</strain>
    </source>
</reference>
<dbReference type="PANTHER" id="PTHR38429:SF1">
    <property type="entry name" value="SEPTATION PROTEIN SPOVG-RELATED"/>
    <property type="match status" value="1"/>
</dbReference>
<evidence type="ECO:0000256" key="2">
    <source>
        <dbReference type="ARBA" id="ARBA00023210"/>
    </source>
</evidence>
<dbReference type="Gene3D" id="3.30.1120.40">
    <property type="entry name" value="Stage V sporulation protein G"/>
    <property type="match status" value="1"/>
</dbReference>
<dbReference type="Proteomes" id="UP000886785">
    <property type="component" value="Unassembled WGS sequence"/>
</dbReference>
<accession>A0A9D1DT06</accession>
<dbReference type="PANTHER" id="PTHR38429">
    <property type="entry name" value="SEPTATION PROTEIN SPOVG-RELATED"/>
    <property type="match status" value="1"/>
</dbReference>
<sequence length="84" mass="9474">MEITNVKIRTVYGDPRIRAIAMLELDGSLIINDILVIDTGSKLIVQLPQTANAKRKGQESVVPLNNQLREQINKTVLSEYERKV</sequence>
<gene>
    <name evidence="4" type="ORF">IAA54_12185</name>
</gene>
<name>A0A9D1DT06_9FIRM</name>
<protein>
    <submittedName>
        <fullName evidence="4">Septation protein SpoVG family protein</fullName>
    </submittedName>
</protein>
<dbReference type="AlphaFoldDB" id="A0A9D1DT06"/>
<organism evidence="4 5">
    <name type="scientific">Candidatus Gallacutalibacter pullicola</name>
    <dbReference type="NCBI Taxonomy" id="2840830"/>
    <lineage>
        <taxon>Bacteria</taxon>
        <taxon>Bacillati</taxon>
        <taxon>Bacillota</taxon>
        <taxon>Clostridia</taxon>
        <taxon>Eubacteriales</taxon>
        <taxon>Candidatus Gallacutalibacter</taxon>
    </lineage>
</organism>
<reference evidence="4" key="1">
    <citation type="submission" date="2020-10" db="EMBL/GenBank/DDBJ databases">
        <authorList>
            <person name="Gilroy R."/>
        </authorList>
    </citation>
    <scope>NUCLEOTIDE SEQUENCE</scope>
    <source>
        <strain evidence="4">ChiSjej1B19-7085</strain>
    </source>
</reference>
<dbReference type="Pfam" id="PF04026">
    <property type="entry name" value="SpoVG"/>
    <property type="match status" value="1"/>
</dbReference>
<dbReference type="SUPFAM" id="SSF160537">
    <property type="entry name" value="SpoVG-like"/>
    <property type="match status" value="1"/>
</dbReference>
<keyword evidence="1" id="KW-0132">Cell division</keyword>
<keyword evidence="2" id="KW-0717">Septation</keyword>
<evidence type="ECO:0000256" key="3">
    <source>
        <dbReference type="ARBA" id="ARBA00023306"/>
    </source>
</evidence>
<comment type="caution">
    <text evidence="4">The sequence shown here is derived from an EMBL/GenBank/DDBJ whole genome shotgun (WGS) entry which is preliminary data.</text>
</comment>
<dbReference type="GO" id="GO:0030435">
    <property type="term" value="P:sporulation resulting in formation of a cellular spore"/>
    <property type="evidence" value="ECO:0007669"/>
    <property type="project" value="InterPro"/>
</dbReference>
<evidence type="ECO:0000313" key="5">
    <source>
        <dbReference type="Proteomes" id="UP000886785"/>
    </source>
</evidence>
<evidence type="ECO:0000313" key="4">
    <source>
        <dbReference type="EMBL" id="HIR58408.1"/>
    </source>
</evidence>
<dbReference type="InterPro" id="IPR007170">
    <property type="entry name" value="SpoVG"/>
</dbReference>
<proteinExistence type="predicted"/>
<keyword evidence="3" id="KW-0131">Cell cycle</keyword>
<dbReference type="InterPro" id="IPR036751">
    <property type="entry name" value="SpoVG_sf"/>
</dbReference>
<dbReference type="EMBL" id="DVHF01000157">
    <property type="protein sequence ID" value="HIR58408.1"/>
    <property type="molecule type" value="Genomic_DNA"/>
</dbReference>
<evidence type="ECO:0000256" key="1">
    <source>
        <dbReference type="ARBA" id="ARBA00022618"/>
    </source>
</evidence>